<dbReference type="AlphaFoldDB" id="A0A510IAM8"/>
<dbReference type="EMBL" id="AP019799">
    <property type="protein sequence ID" value="BBL90607.1"/>
    <property type="molecule type" value="Genomic_DNA"/>
</dbReference>
<accession>A0A510IAM8</accession>
<reference evidence="2" key="1">
    <citation type="submission" date="2019-07" db="EMBL/GenBank/DDBJ databases">
        <title>Complete Genome Sequences of Vibrion rotiferianus strain AM7.</title>
        <authorList>
            <person name="Miyazaki K."/>
            <person name="Wiseschart A."/>
            <person name="Pootanakit K."/>
            <person name="Ishimori K."/>
            <person name="Kitahara K."/>
        </authorList>
    </citation>
    <scope>NUCLEOTIDE SEQUENCE [LARGE SCALE GENOMIC DNA]</scope>
    <source>
        <strain evidence="2">AM7</strain>
    </source>
</reference>
<organism evidence="1 2">
    <name type="scientific">Vibrio rotiferianus</name>
    <dbReference type="NCBI Taxonomy" id="190895"/>
    <lineage>
        <taxon>Bacteria</taxon>
        <taxon>Pseudomonadati</taxon>
        <taxon>Pseudomonadota</taxon>
        <taxon>Gammaproteobacteria</taxon>
        <taxon>Vibrionales</taxon>
        <taxon>Vibrionaceae</taxon>
        <taxon>Vibrio</taxon>
    </lineage>
</organism>
<evidence type="ECO:0000313" key="2">
    <source>
        <dbReference type="Proteomes" id="UP000315115"/>
    </source>
</evidence>
<evidence type="ECO:0008006" key="3">
    <source>
        <dbReference type="Google" id="ProtNLM"/>
    </source>
</evidence>
<protein>
    <recommendedName>
        <fullName evidence="3">Antitoxin</fullName>
    </recommendedName>
</protein>
<gene>
    <name evidence="1" type="ORF">VroAM7_32600</name>
</gene>
<sequence>MSDDIAEQVAACWDDVAKRRRAAMNKEYSDVLNSNFNFRCNDELKEDFKQLCKANQTSPTTVLKRYMLDCIRNGRVA</sequence>
<name>A0A510IAM8_9VIBR</name>
<dbReference type="Proteomes" id="UP000315115">
    <property type="component" value="Chromosome 2"/>
</dbReference>
<evidence type="ECO:0000313" key="1">
    <source>
        <dbReference type="EMBL" id="BBL90607.1"/>
    </source>
</evidence>
<proteinExistence type="predicted"/>
<dbReference type="RefSeq" id="WP_143693447.1">
    <property type="nucleotide sequence ID" value="NZ_AP019799.1"/>
</dbReference>